<keyword evidence="2" id="KW-0808">Transferase</keyword>
<dbReference type="GO" id="GO:0008168">
    <property type="term" value="F:methyltransferase activity"/>
    <property type="evidence" value="ECO:0007669"/>
    <property type="project" value="UniProtKB-KW"/>
</dbReference>
<accession>A0A0G1JQD7</accession>
<comment type="caution">
    <text evidence="2">The sequence shown here is derived from an EMBL/GenBank/DDBJ whole genome shotgun (WGS) entry which is preliminary data.</text>
</comment>
<evidence type="ECO:0000313" key="3">
    <source>
        <dbReference type="Proteomes" id="UP000034835"/>
    </source>
</evidence>
<dbReference type="Pfam" id="PF13649">
    <property type="entry name" value="Methyltransf_25"/>
    <property type="match status" value="1"/>
</dbReference>
<dbReference type="SUPFAM" id="SSF53335">
    <property type="entry name" value="S-adenosyl-L-methionine-dependent methyltransferases"/>
    <property type="match status" value="1"/>
</dbReference>
<reference evidence="2 3" key="1">
    <citation type="journal article" date="2015" name="Nature">
        <title>rRNA introns, odd ribosomes, and small enigmatic genomes across a large radiation of phyla.</title>
        <authorList>
            <person name="Brown C.T."/>
            <person name="Hug L.A."/>
            <person name="Thomas B.C."/>
            <person name="Sharon I."/>
            <person name="Castelle C.J."/>
            <person name="Singh A."/>
            <person name="Wilkins M.J."/>
            <person name="Williams K.H."/>
            <person name="Banfield J.F."/>
        </authorList>
    </citation>
    <scope>NUCLEOTIDE SEQUENCE [LARGE SCALE GENOMIC DNA]</scope>
</reference>
<name>A0A0G1JQD7_9BACT</name>
<dbReference type="STRING" id="1618384.UW68_C0002G0030"/>
<dbReference type="EMBL" id="LCJG01000002">
    <property type="protein sequence ID" value="KKT73761.1"/>
    <property type="molecule type" value="Genomic_DNA"/>
</dbReference>
<dbReference type="InterPro" id="IPR041698">
    <property type="entry name" value="Methyltransf_25"/>
</dbReference>
<dbReference type="Gene3D" id="3.40.50.150">
    <property type="entry name" value="Vaccinia Virus protein VP39"/>
    <property type="match status" value="1"/>
</dbReference>
<keyword evidence="2" id="KW-0489">Methyltransferase</keyword>
<organism evidence="2 3">
    <name type="scientific">Candidatus Collierbacteria bacterium GW2011_GWB1_44_6</name>
    <dbReference type="NCBI Taxonomy" id="1618384"/>
    <lineage>
        <taxon>Bacteria</taxon>
        <taxon>Candidatus Collieribacteriota</taxon>
    </lineage>
</organism>
<dbReference type="CDD" id="cd02440">
    <property type="entry name" value="AdoMet_MTases"/>
    <property type="match status" value="1"/>
</dbReference>
<protein>
    <submittedName>
        <fullName evidence="2">Sterol 24-C-methyltransferase</fullName>
    </submittedName>
</protein>
<proteinExistence type="predicted"/>
<sequence length="269" mass="31317">MKQVSSRLYDKDFFNRVYGQDNSADTLEENLSKEYYKEMVSLVKLTPENTVVDFGCGNGNLSFMLWKKYRCRVVGIDYSKAAVDICRDRQKKYEKKYGAMKIEFLCANNNHLPKLKNIRAVYLCDVVEHMYDSEIRKVLKSFQSWSNNLQVVIHTDNNIYLKFIRPILNLINVIMRNSTLSEVIRAENEEKKVHVNLTNPNRLKKTMYTYGLTEGIRMYPPVTPNRISAQLGALSKVPYMVNLVRNVVKSLPFLSPSFYAVFLYTQKNS</sequence>
<evidence type="ECO:0000313" key="2">
    <source>
        <dbReference type="EMBL" id="KKT73761.1"/>
    </source>
</evidence>
<dbReference type="Proteomes" id="UP000034835">
    <property type="component" value="Unassembled WGS sequence"/>
</dbReference>
<evidence type="ECO:0000259" key="1">
    <source>
        <dbReference type="Pfam" id="PF13649"/>
    </source>
</evidence>
<dbReference type="AlphaFoldDB" id="A0A0G1JQD7"/>
<dbReference type="GO" id="GO:0032259">
    <property type="term" value="P:methylation"/>
    <property type="evidence" value="ECO:0007669"/>
    <property type="project" value="UniProtKB-KW"/>
</dbReference>
<gene>
    <name evidence="2" type="ORF">UW68_C0002G0030</name>
</gene>
<feature type="domain" description="Methyltransferase" evidence="1">
    <location>
        <begin position="51"/>
        <end position="143"/>
    </location>
</feature>
<dbReference type="InterPro" id="IPR029063">
    <property type="entry name" value="SAM-dependent_MTases_sf"/>
</dbReference>